<evidence type="ECO:0000256" key="1">
    <source>
        <dbReference type="SAM" id="MobiDB-lite"/>
    </source>
</evidence>
<organism evidence="2 3">
    <name type="scientific">Chelonia mydas</name>
    <name type="common">Green sea-turtle</name>
    <name type="synonym">Chelonia agassizi</name>
    <dbReference type="NCBI Taxonomy" id="8469"/>
    <lineage>
        <taxon>Eukaryota</taxon>
        <taxon>Metazoa</taxon>
        <taxon>Chordata</taxon>
        <taxon>Craniata</taxon>
        <taxon>Vertebrata</taxon>
        <taxon>Euteleostomi</taxon>
        <taxon>Archelosauria</taxon>
        <taxon>Testudinata</taxon>
        <taxon>Testudines</taxon>
        <taxon>Cryptodira</taxon>
        <taxon>Durocryptodira</taxon>
        <taxon>Americhelydia</taxon>
        <taxon>Chelonioidea</taxon>
        <taxon>Cheloniidae</taxon>
        <taxon>Chelonia</taxon>
    </lineage>
</organism>
<gene>
    <name evidence="2" type="ORF">UY3_16778</name>
</gene>
<accession>M7ANL3</accession>
<sequence>MGAAGAVPVGSGTRRPPGSPAYEPLPEGHFRELPEELLLEWCCYAQLSSETCDFSVQHQYHIVPVPIELLHSPMFQKHYAGGMLCSSR</sequence>
<proteinExistence type="predicted"/>
<name>M7ANL3_CHEMY</name>
<evidence type="ECO:0000313" key="2">
    <source>
        <dbReference type="EMBL" id="EMP26144.1"/>
    </source>
</evidence>
<keyword evidence="3" id="KW-1185">Reference proteome</keyword>
<feature type="region of interest" description="Disordered" evidence="1">
    <location>
        <begin position="1"/>
        <end position="26"/>
    </location>
</feature>
<evidence type="ECO:0000313" key="3">
    <source>
        <dbReference type="Proteomes" id="UP000031443"/>
    </source>
</evidence>
<reference evidence="3" key="1">
    <citation type="journal article" date="2013" name="Nat. Genet.">
        <title>The draft genomes of soft-shell turtle and green sea turtle yield insights into the development and evolution of the turtle-specific body plan.</title>
        <authorList>
            <person name="Wang Z."/>
            <person name="Pascual-Anaya J."/>
            <person name="Zadissa A."/>
            <person name="Li W."/>
            <person name="Niimura Y."/>
            <person name="Huang Z."/>
            <person name="Li C."/>
            <person name="White S."/>
            <person name="Xiong Z."/>
            <person name="Fang D."/>
            <person name="Wang B."/>
            <person name="Ming Y."/>
            <person name="Chen Y."/>
            <person name="Zheng Y."/>
            <person name="Kuraku S."/>
            <person name="Pignatelli M."/>
            <person name="Herrero J."/>
            <person name="Beal K."/>
            <person name="Nozawa M."/>
            <person name="Li Q."/>
            <person name="Wang J."/>
            <person name="Zhang H."/>
            <person name="Yu L."/>
            <person name="Shigenobu S."/>
            <person name="Wang J."/>
            <person name="Liu J."/>
            <person name="Flicek P."/>
            <person name="Searle S."/>
            <person name="Wang J."/>
            <person name="Kuratani S."/>
            <person name="Yin Y."/>
            <person name="Aken B."/>
            <person name="Zhang G."/>
            <person name="Irie N."/>
        </authorList>
    </citation>
    <scope>NUCLEOTIDE SEQUENCE [LARGE SCALE GENOMIC DNA]</scope>
</reference>
<dbReference type="AlphaFoldDB" id="M7ANL3"/>
<dbReference type="Proteomes" id="UP000031443">
    <property type="component" value="Unassembled WGS sequence"/>
</dbReference>
<dbReference type="EMBL" id="KB583106">
    <property type="protein sequence ID" value="EMP26144.1"/>
    <property type="molecule type" value="Genomic_DNA"/>
</dbReference>
<protein>
    <submittedName>
        <fullName evidence="2">Uncharacterized protein</fullName>
    </submittedName>
</protein>